<gene>
    <name evidence="2" type="ORF">TNCT_417631</name>
</gene>
<dbReference type="Proteomes" id="UP000887116">
    <property type="component" value="Unassembled WGS sequence"/>
</dbReference>
<organism evidence="2 3">
    <name type="scientific">Trichonephila clavata</name>
    <name type="common">Joro spider</name>
    <name type="synonym">Nephila clavata</name>
    <dbReference type="NCBI Taxonomy" id="2740835"/>
    <lineage>
        <taxon>Eukaryota</taxon>
        <taxon>Metazoa</taxon>
        <taxon>Ecdysozoa</taxon>
        <taxon>Arthropoda</taxon>
        <taxon>Chelicerata</taxon>
        <taxon>Arachnida</taxon>
        <taxon>Araneae</taxon>
        <taxon>Araneomorphae</taxon>
        <taxon>Entelegynae</taxon>
        <taxon>Araneoidea</taxon>
        <taxon>Nephilidae</taxon>
        <taxon>Trichonephila</taxon>
    </lineage>
</organism>
<feature type="compositionally biased region" description="Polar residues" evidence="1">
    <location>
        <begin position="1"/>
        <end position="11"/>
    </location>
</feature>
<feature type="compositionally biased region" description="Basic residues" evidence="1">
    <location>
        <begin position="40"/>
        <end position="56"/>
    </location>
</feature>
<proteinExistence type="predicted"/>
<comment type="caution">
    <text evidence="2">The sequence shown here is derived from an EMBL/GenBank/DDBJ whole genome shotgun (WGS) entry which is preliminary data.</text>
</comment>
<evidence type="ECO:0000313" key="3">
    <source>
        <dbReference type="Proteomes" id="UP000887116"/>
    </source>
</evidence>
<accession>A0A8X6HAR4</accession>
<keyword evidence="3" id="KW-1185">Reference proteome</keyword>
<dbReference type="EMBL" id="BMAO01020862">
    <property type="protein sequence ID" value="GFQ70412.1"/>
    <property type="molecule type" value="Genomic_DNA"/>
</dbReference>
<sequence>MSMRTQFFRQCSDSRRETWSHPRRVLSTRSDSDCSFLRGSPHKTRKTHCSYPHSHHQQFTAAPWQRAKPRSVSRNGISSQNTVAELPQSLSSPD</sequence>
<reference evidence="2" key="1">
    <citation type="submission" date="2020-07" db="EMBL/GenBank/DDBJ databases">
        <title>Multicomponent nature underlies the extraordinary mechanical properties of spider dragline silk.</title>
        <authorList>
            <person name="Kono N."/>
            <person name="Nakamura H."/>
            <person name="Mori M."/>
            <person name="Yoshida Y."/>
            <person name="Ohtoshi R."/>
            <person name="Malay A.D."/>
            <person name="Moran D.A.P."/>
            <person name="Tomita M."/>
            <person name="Numata K."/>
            <person name="Arakawa K."/>
        </authorList>
    </citation>
    <scope>NUCLEOTIDE SEQUENCE</scope>
</reference>
<dbReference type="AlphaFoldDB" id="A0A8X6HAR4"/>
<evidence type="ECO:0000313" key="2">
    <source>
        <dbReference type="EMBL" id="GFQ70412.1"/>
    </source>
</evidence>
<feature type="region of interest" description="Disordered" evidence="1">
    <location>
        <begin position="1"/>
        <end position="94"/>
    </location>
</feature>
<protein>
    <submittedName>
        <fullName evidence="2">Uncharacterized protein</fullName>
    </submittedName>
</protein>
<feature type="compositionally biased region" description="Polar residues" evidence="1">
    <location>
        <begin position="72"/>
        <end position="94"/>
    </location>
</feature>
<name>A0A8X6HAR4_TRICU</name>
<evidence type="ECO:0000256" key="1">
    <source>
        <dbReference type="SAM" id="MobiDB-lite"/>
    </source>
</evidence>